<reference evidence="1 2" key="1">
    <citation type="journal article" date="2017" name="Int. J. Syst. Evol. Microbiol.">
        <title>Solibacillus kalamii sp. nov., isolated from a high-efficiency particulate arrestance filter system used in the International Space Station.</title>
        <authorList>
            <person name="Checinska Sielaff A."/>
            <person name="Kumar R.M."/>
            <person name="Pal D."/>
            <person name="Mayilraj S."/>
            <person name="Venkateswaran K."/>
        </authorList>
    </citation>
    <scope>NUCLEOTIDE SEQUENCE [LARGE SCALE GENOMIC DNA]</scope>
    <source>
        <strain evidence="1 2">ISSFR-015</strain>
    </source>
</reference>
<protein>
    <submittedName>
        <fullName evidence="1">Uncharacterized protein</fullName>
    </submittedName>
</protein>
<proteinExistence type="predicted"/>
<evidence type="ECO:0000313" key="1">
    <source>
        <dbReference type="EMBL" id="OUZ38968.1"/>
    </source>
</evidence>
<keyword evidence="2" id="KW-1185">Reference proteome</keyword>
<dbReference type="EMBL" id="NHNT01000006">
    <property type="protein sequence ID" value="OUZ38968.1"/>
    <property type="molecule type" value="Genomic_DNA"/>
</dbReference>
<sequence length="118" mass="13766">MYSFKCYSFGTGGNIINEFEDKQEESGVLTFDKILKHFMKENFSSVKDEVQENTNSFIFPEKSSLNLLMAYLLSNNKFETSYPANEEEERKAAEKINQLVHENEKDFQEIISLLKNMT</sequence>
<name>A0ABX3ZGX3_9BACL</name>
<accession>A0ABX3ZGX3</accession>
<dbReference type="RefSeq" id="WP_087617512.1">
    <property type="nucleotide sequence ID" value="NZ_JAFBEY010000004.1"/>
</dbReference>
<dbReference type="Proteomes" id="UP000196594">
    <property type="component" value="Unassembled WGS sequence"/>
</dbReference>
<evidence type="ECO:0000313" key="2">
    <source>
        <dbReference type="Proteomes" id="UP000196594"/>
    </source>
</evidence>
<gene>
    <name evidence="1" type="ORF">CBM15_10835</name>
</gene>
<organism evidence="1 2">
    <name type="scientific">Solibacillus kalamii</name>
    <dbReference type="NCBI Taxonomy" id="1748298"/>
    <lineage>
        <taxon>Bacteria</taxon>
        <taxon>Bacillati</taxon>
        <taxon>Bacillota</taxon>
        <taxon>Bacilli</taxon>
        <taxon>Bacillales</taxon>
        <taxon>Caryophanaceae</taxon>
        <taxon>Solibacillus</taxon>
    </lineage>
</organism>
<comment type="caution">
    <text evidence="1">The sequence shown here is derived from an EMBL/GenBank/DDBJ whole genome shotgun (WGS) entry which is preliminary data.</text>
</comment>